<organism evidence="1 2">
    <name type="scientific">Mesonia mobilis</name>
    <dbReference type="NCBI Taxonomy" id="369791"/>
    <lineage>
        <taxon>Bacteria</taxon>
        <taxon>Pseudomonadati</taxon>
        <taxon>Bacteroidota</taxon>
        <taxon>Flavobacteriia</taxon>
        <taxon>Flavobacteriales</taxon>
        <taxon>Flavobacteriaceae</taxon>
        <taxon>Mesonia</taxon>
    </lineage>
</organism>
<name>A0ABQ3BT37_9FLAO</name>
<comment type="caution">
    <text evidence="1">The sequence shown here is derived from an EMBL/GenBank/DDBJ whole genome shotgun (WGS) entry which is preliminary data.</text>
</comment>
<keyword evidence="2" id="KW-1185">Reference proteome</keyword>
<evidence type="ECO:0000313" key="1">
    <source>
        <dbReference type="EMBL" id="GGZ53564.1"/>
    </source>
</evidence>
<proteinExistence type="predicted"/>
<reference evidence="2" key="1">
    <citation type="journal article" date="2019" name="Int. J. Syst. Evol. Microbiol.">
        <title>The Global Catalogue of Microorganisms (GCM) 10K type strain sequencing project: providing services to taxonomists for standard genome sequencing and annotation.</title>
        <authorList>
            <consortium name="The Broad Institute Genomics Platform"/>
            <consortium name="The Broad Institute Genome Sequencing Center for Infectious Disease"/>
            <person name="Wu L."/>
            <person name="Ma J."/>
        </authorList>
    </citation>
    <scope>NUCLEOTIDE SEQUENCE [LARGE SCALE GENOMIC DNA]</scope>
    <source>
        <strain evidence="2">KCTC 12708</strain>
    </source>
</reference>
<evidence type="ECO:0000313" key="2">
    <source>
        <dbReference type="Proteomes" id="UP000615593"/>
    </source>
</evidence>
<dbReference type="GeneID" id="94369071"/>
<protein>
    <recommendedName>
        <fullName evidence="3">Transposase</fullName>
    </recommendedName>
</protein>
<sequence>MNKTLKLTRKIQVRVDLPTAEERREAIGKLYHWQSCCYRTANLMVSHLYTQEMISDFFYLTEGLRLKLWDEKKDPDGVLNTSRINTLYQVASKRFKGEMPTNIITCLKGSLYSEFMRYREDYRFGERSIPNFRKDMPFPFSRDEVRQFTHKPEQKAFGFRLFGIPLHTYLGRDHSDKYQLLHRYAQDQLKLCTSQLQLKKDKIYWLPVFEFEKETHALNPGIVAEASLSLAHPLVVKVGKKRLAIGTLEEFLHRRLAIQAAIKRAQTGATYARSGKGRRRKLKAVAKFKATERNYVRSRLHLYSRRLIDFCLQQQAGTLLLLQQDAKIELAKQEDFILRNWSYNELLTYIQYKAQKVGIEVVVG</sequence>
<dbReference type="RefSeq" id="WP_027884280.1">
    <property type="nucleotide sequence ID" value="NZ_BMWY01000003.1"/>
</dbReference>
<dbReference type="Proteomes" id="UP000615593">
    <property type="component" value="Unassembled WGS sequence"/>
</dbReference>
<gene>
    <name evidence="1" type="ORF">GCM10008088_14050</name>
</gene>
<dbReference type="EMBL" id="BMWY01000003">
    <property type="protein sequence ID" value="GGZ53564.1"/>
    <property type="molecule type" value="Genomic_DNA"/>
</dbReference>
<evidence type="ECO:0008006" key="3">
    <source>
        <dbReference type="Google" id="ProtNLM"/>
    </source>
</evidence>
<accession>A0ABQ3BT37</accession>